<dbReference type="Pfam" id="PF01546">
    <property type="entry name" value="Peptidase_M20"/>
    <property type="match status" value="1"/>
</dbReference>
<comment type="cofactor">
    <cofactor evidence="3">
        <name>Mn(2+)</name>
        <dbReference type="ChEBI" id="CHEBI:29035"/>
    </cofactor>
    <text evidence="3">The Mn(2+) ion enhances activity.</text>
</comment>
<feature type="binding site" evidence="3">
    <location>
        <position position="163"/>
    </location>
    <ligand>
        <name>Mn(2+)</name>
        <dbReference type="ChEBI" id="CHEBI:29035"/>
        <label>2</label>
    </ligand>
</feature>
<dbReference type="NCBIfam" id="TIGR01891">
    <property type="entry name" value="amidohydrolases"/>
    <property type="match status" value="1"/>
</dbReference>
<dbReference type="GO" id="GO:0046872">
    <property type="term" value="F:metal ion binding"/>
    <property type="evidence" value="ECO:0007669"/>
    <property type="project" value="UniProtKB-KW"/>
</dbReference>
<dbReference type="InterPro" id="IPR017439">
    <property type="entry name" value="Amidohydrolase"/>
</dbReference>
<organism evidence="5 6">
    <name type="scientific">Globicatella sulfidifaciens DSM 15739</name>
    <dbReference type="NCBI Taxonomy" id="1121925"/>
    <lineage>
        <taxon>Bacteria</taxon>
        <taxon>Bacillati</taxon>
        <taxon>Bacillota</taxon>
        <taxon>Bacilli</taxon>
        <taxon>Lactobacillales</taxon>
        <taxon>Aerococcaceae</taxon>
        <taxon>Globicatella</taxon>
    </lineage>
</organism>
<accession>A0A1T4MZC2</accession>
<evidence type="ECO:0000313" key="6">
    <source>
        <dbReference type="Proteomes" id="UP000189941"/>
    </source>
</evidence>
<dbReference type="GO" id="GO:0016787">
    <property type="term" value="F:hydrolase activity"/>
    <property type="evidence" value="ECO:0007669"/>
    <property type="project" value="UniProtKB-KW"/>
</dbReference>
<dbReference type="STRING" id="1121925.SAMN02746011_01590"/>
<keyword evidence="6" id="KW-1185">Reference proteome</keyword>
<dbReference type="AlphaFoldDB" id="A0A1T4MZC2"/>
<feature type="binding site" evidence="3">
    <location>
        <position position="362"/>
    </location>
    <ligand>
        <name>Mn(2+)</name>
        <dbReference type="ChEBI" id="CHEBI:29035"/>
        <label>2</label>
    </ligand>
</feature>
<evidence type="ECO:0000256" key="1">
    <source>
        <dbReference type="ARBA" id="ARBA00006153"/>
    </source>
</evidence>
<dbReference type="OrthoDB" id="9776731at2"/>
<dbReference type="InterPro" id="IPR002933">
    <property type="entry name" value="Peptidase_M20"/>
</dbReference>
<feature type="domain" description="Peptidase M20 dimerisation" evidence="4">
    <location>
        <begin position="187"/>
        <end position="281"/>
    </location>
</feature>
<dbReference type="Gene3D" id="3.30.70.360">
    <property type="match status" value="1"/>
</dbReference>
<dbReference type="SUPFAM" id="SSF53187">
    <property type="entry name" value="Zn-dependent exopeptidases"/>
    <property type="match status" value="1"/>
</dbReference>
<keyword evidence="3" id="KW-0464">Manganese</keyword>
<reference evidence="6" key="1">
    <citation type="submission" date="2017-02" db="EMBL/GenBank/DDBJ databases">
        <authorList>
            <person name="Varghese N."/>
            <person name="Submissions S."/>
        </authorList>
    </citation>
    <scope>NUCLEOTIDE SEQUENCE [LARGE SCALE GENOMIC DNA]</scope>
    <source>
        <strain evidence="6">DSM 15739</strain>
    </source>
</reference>
<evidence type="ECO:0000256" key="2">
    <source>
        <dbReference type="ARBA" id="ARBA00022801"/>
    </source>
</evidence>
<dbReference type="SUPFAM" id="SSF55031">
    <property type="entry name" value="Bacterial exopeptidase dimerisation domain"/>
    <property type="match status" value="1"/>
</dbReference>
<dbReference type="Pfam" id="PF07687">
    <property type="entry name" value="M20_dimer"/>
    <property type="match status" value="1"/>
</dbReference>
<feature type="binding site" evidence="3">
    <location>
        <position position="139"/>
    </location>
    <ligand>
        <name>Mn(2+)</name>
        <dbReference type="ChEBI" id="CHEBI:29035"/>
        <label>2</label>
    </ligand>
</feature>
<dbReference type="PIRSF" id="PIRSF005962">
    <property type="entry name" value="Pept_M20D_amidohydro"/>
    <property type="match status" value="1"/>
</dbReference>
<evidence type="ECO:0000259" key="4">
    <source>
        <dbReference type="Pfam" id="PF07687"/>
    </source>
</evidence>
<feature type="binding site" evidence="3">
    <location>
        <position position="105"/>
    </location>
    <ligand>
        <name>Mn(2+)</name>
        <dbReference type="ChEBI" id="CHEBI:29035"/>
        <label>2</label>
    </ligand>
</feature>
<dbReference type="Gene3D" id="3.40.630.10">
    <property type="entry name" value="Zn peptidases"/>
    <property type="match status" value="1"/>
</dbReference>
<sequence length="393" mass="44144">MNQTVKQFIQDHEADMIEMRRHLHRHPELSLEEFETTRYIAKQLDQLGLTYRLMEPTGVMTEIKGAQPGKTVLLRADMDALSIHELNDHIDYQSQNEGKMHACGHDAHVAMLMMALKALLSVKYSIRGTVRFIFQPAEEIGRGAKLMIEQGVLDDVDNAFGIHIWSMDQAGLVNCNVGPTFAAADRFYIHFKGSGGHAAQPHLTKDAVVMVSQYISQVQNIISRTIDPMESAVLTIGKVEAGDRFNIIAENAKLEGTVRTFDAATRDTVEQEMQRFAEKIAAMYGGTVEFQYDRLLDPVVNERHSAELVHRITKETFGEEFVGNFPPKMVAEDFGEYNNHIPGAFATVGARSETNGAIYPHHHARFNVDEESLKVGAELYAQYALEYLNQADF</sequence>
<dbReference type="InterPro" id="IPR036264">
    <property type="entry name" value="Bact_exopeptidase_dim_dom"/>
</dbReference>
<keyword evidence="3" id="KW-0479">Metal-binding</keyword>
<gene>
    <name evidence="5" type="ORF">SAMN02746011_01590</name>
</gene>
<proteinExistence type="inferred from homology"/>
<dbReference type="RefSeq" id="WP_078756300.1">
    <property type="nucleotide sequence ID" value="NZ_FUWO01000015.1"/>
</dbReference>
<dbReference type="PANTHER" id="PTHR11014">
    <property type="entry name" value="PEPTIDASE M20 FAMILY MEMBER"/>
    <property type="match status" value="1"/>
</dbReference>
<evidence type="ECO:0000256" key="3">
    <source>
        <dbReference type="PIRSR" id="PIRSR005962-1"/>
    </source>
</evidence>
<name>A0A1T4MZC2_9LACT</name>
<protein>
    <submittedName>
        <fullName evidence="5">Amidohydrolase</fullName>
    </submittedName>
</protein>
<keyword evidence="2 5" id="KW-0378">Hydrolase</keyword>
<feature type="binding site" evidence="3">
    <location>
        <position position="103"/>
    </location>
    <ligand>
        <name>Mn(2+)</name>
        <dbReference type="ChEBI" id="CHEBI:29035"/>
        <label>2</label>
    </ligand>
</feature>
<dbReference type="InterPro" id="IPR011650">
    <property type="entry name" value="Peptidase_M20_dimer"/>
</dbReference>
<evidence type="ECO:0000313" key="5">
    <source>
        <dbReference type="EMBL" id="SJZ72115.1"/>
    </source>
</evidence>
<dbReference type="PANTHER" id="PTHR11014:SF63">
    <property type="entry name" value="METALLOPEPTIDASE, PUTATIVE (AFU_ORTHOLOGUE AFUA_6G09600)-RELATED"/>
    <property type="match status" value="1"/>
</dbReference>
<dbReference type="EMBL" id="FUWO01000015">
    <property type="protein sequence ID" value="SJZ72115.1"/>
    <property type="molecule type" value="Genomic_DNA"/>
</dbReference>
<dbReference type="FunFam" id="3.30.70.360:FF:000014">
    <property type="entry name" value="N-acyl-L-amino acid amidohydrolase"/>
    <property type="match status" value="1"/>
</dbReference>
<dbReference type="Proteomes" id="UP000189941">
    <property type="component" value="Unassembled WGS sequence"/>
</dbReference>
<comment type="similarity">
    <text evidence="1">Belongs to the peptidase M20 family.</text>
</comment>